<dbReference type="CDD" id="cd17574">
    <property type="entry name" value="REC_OmpR"/>
    <property type="match status" value="1"/>
</dbReference>
<dbReference type="SMART" id="SM00448">
    <property type="entry name" value="REC"/>
    <property type="match status" value="1"/>
</dbReference>
<dbReference type="Proteomes" id="UP000179076">
    <property type="component" value="Unassembled WGS sequence"/>
</dbReference>
<sequence length="368" mass="40670">MDSKTRERGERQRAPAHVLIVDDAPGVKDVLGIRLERDGYVVAFADTAAEATEALELHEFDLILLDVRLPDGNGLELLKQMRQRRSLLDTPIIMISGLDQTEDVVAALRDGANDYITKPFDLAVVVARIRTQIALKRLKEAHDHFLRVTSHDLKKPLLVMLDVARQLRAEYPPGTTVSDDLHVALAFLIDSGEFMQVIISDLLDLGALRDQKLRLTKRPTDFGAVVRLAVARNVPYAKSKAGDLRMDFARDLPNIQADDGRVMQVLENLIGNAIKYSPPGGTTTVRTTRDGDWIVCEVSDAGPGIPEKEKELLFKEYSRLSNTPTGGEKSTGLGLSICHELVLLHGGDIGARNNPDRGATFWFRLPIS</sequence>
<name>A0A1F6VA37_9PROT</name>
<dbReference type="CDD" id="cd00075">
    <property type="entry name" value="HATPase"/>
    <property type="match status" value="1"/>
</dbReference>
<dbReference type="InterPro" id="IPR001789">
    <property type="entry name" value="Sig_transdc_resp-reg_receiver"/>
</dbReference>
<feature type="domain" description="Histidine kinase" evidence="7">
    <location>
        <begin position="148"/>
        <end position="368"/>
    </location>
</feature>
<gene>
    <name evidence="9" type="ORF">A2W18_00205</name>
</gene>
<dbReference type="Pfam" id="PF02518">
    <property type="entry name" value="HATPase_c"/>
    <property type="match status" value="1"/>
</dbReference>
<dbReference type="InterPro" id="IPR004358">
    <property type="entry name" value="Sig_transdc_His_kin-like_C"/>
</dbReference>
<dbReference type="PANTHER" id="PTHR43547">
    <property type="entry name" value="TWO-COMPONENT HISTIDINE KINASE"/>
    <property type="match status" value="1"/>
</dbReference>
<keyword evidence="3 6" id="KW-0597">Phosphoprotein</keyword>
<dbReference type="InterPro" id="IPR003594">
    <property type="entry name" value="HATPase_dom"/>
</dbReference>
<dbReference type="Gene3D" id="3.40.50.2300">
    <property type="match status" value="1"/>
</dbReference>
<keyword evidence="4" id="KW-0808">Transferase</keyword>
<dbReference type="PRINTS" id="PR00344">
    <property type="entry name" value="BCTRLSENSOR"/>
</dbReference>
<keyword evidence="5" id="KW-0418">Kinase</keyword>
<reference evidence="9 10" key="1">
    <citation type="journal article" date="2016" name="Nat. Commun.">
        <title>Thousands of microbial genomes shed light on interconnected biogeochemical processes in an aquifer system.</title>
        <authorList>
            <person name="Anantharaman K."/>
            <person name="Brown C.T."/>
            <person name="Hug L.A."/>
            <person name="Sharon I."/>
            <person name="Castelle C.J."/>
            <person name="Probst A.J."/>
            <person name="Thomas B.C."/>
            <person name="Singh A."/>
            <person name="Wilkins M.J."/>
            <person name="Karaoz U."/>
            <person name="Brodie E.L."/>
            <person name="Williams K.H."/>
            <person name="Hubbard S.S."/>
            <person name="Banfield J.F."/>
        </authorList>
    </citation>
    <scope>NUCLEOTIDE SEQUENCE [LARGE SCALE GENOMIC DNA]</scope>
</reference>
<evidence type="ECO:0000256" key="3">
    <source>
        <dbReference type="ARBA" id="ARBA00022553"/>
    </source>
</evidence>
<dbReference type="InterPro" id="IPR005467">
    <property type="entry name" value="His_kinase_dom"/>
</dbReference>
<dbReference type="InterPro" id="IPR036097">
    <property type="entry name" value="HisK_dim/P_sf"/>
</dbReference>
<evidence type="ECO:0000256" key="1">
    <source>
        <dbReference type="ARBA" id="ARBA00000085"/>
    </source>
</evidence>
<organism evidence="9 10">
    <name type="scientific">Candidatus Muproteobacteria bacterium RBG_16_60_9</name>
    <dbReference type="NCBI Taxonomy" id="1817755"/>
    <lineage>
        <taxon>Bacteria</taxon>
        <taxon>Pseudomonadati</taxon>
        <taxon>Pseudomonadota</taxon>
        <taxon>Candidatus Muproteobacteria</taxon>
    </lineage>
</organism>
<evidence type="ECO:0000256" key="4">
    <source>
        <dbReference type="ARBA" id="ARBA00022679"/>
    </source>
</evidence>
<dbReference type="Gene3D" id="3.30.565.10">
    <property type="entry name" value="Histidine kinase-like ATPase, C-terminal domain"/>
    <property type="match status" value="1"/>
</dbReference>
<evidence type="ECO:0000259" key="7">
    <source>
        <dbReference type="PROSITE" id="PS50109"/>
    </source>
</evidence>
<evidence type="ECO:0000259" key="8">
    <source>
        <dbReference type="PROSITE" id="PS50110"/>
    </source>
</evidence>
<dbReference type="InterPro" id="IPR003661">
    <property type="entry name" value="HisK_dim/P_dom"/>
</dbReference>
<dbReference type="EMBL" id="MFSP01000088">
    <property type="protein sequence ID" value="OGI66406.1"/>
    <property type="molecule type" value="Genomic_DNA"/>
</dbReference>
<dbReference type="CDD" id="cd00082">
    <property type="entry name" value="HisKA"/>
    <property type="match status" value="1"/>
</dbReference>
<dbReference type="PROSITE" id="PS50110">
    <property type="entry name" value="RESPONSE_REGULATORY"/>
    <property type="match status" value="1"/>
</dbReference>
<evidence type="ECO:0000256" key="2">
    <source>
        <dbReference type="ARBA" id="ARBA00012438"/>
    </source>
</evidence>
<evidence type="ECO:0000256" key="5">
    <source>
        <dbReference type="ARBA" id="ARBA00022777"/>
    </source>
</evidence>
<dbReference type="AlphaFoldDB" id="A0A1F6VA37"/>
<dbReference type="SUPFAM" id="SSF52172">
    <property type="entry name" value="CheY-like"/>
    <property type="match status" value="1"/>
</dbReference>
<comment type="caution">
    <text evidence="9">The sequence shown here is derived from an EMBL/GenBank/DDBJ whole genome shotgun (WGS) entry which is preliminary data.</text>
</comment>
<protein>
    <recommendedName>
        <fullName evidence="2">histidine kinase</fullName>
        <ecNumber evidence="2">2.7.13.3</ecNumber>
    </recommendedName>
</protein>
<dbReference type="InterPro" id="IPR036890">
    <property type="entry name" value="HATPase_C_sf"/>
</dbReference>
<evidence type="ECO:0000256" key="6">
    <source>
        <dbReference type="PROSITE-ProRule" id="PRU00169"/>
    </source>
</evidence>
<accession>A0A1F6VA37</accession>
<dbReference type="SUPFAM" id="SSF55874">
    <property type="entry name" value="ATPase domain of HSP90 chaperone/DNA topoisomerase II/histidine kinase"/>
    <property type="match status" value="1"/>
</dbReference>
<feature type="modified residue" description="4-aspartylphosphate" evidence="6">
    <location>
        <position position="66"/>
    </location>
</feature>
<comment type="catalytic activity">
    <reaction evidence="1">
        <text>ATP + protein L-histidine = ADP + protein N-phospho-L-histidine.</text>
        <dbReference type="EC" id="2.7.13.3"/>
    </reaction>
</comment>
<feature type="domain" description="Response regulatory" evidence="8">
    <location>
        <begin position="17"/>
        <end position="133"/>
    </location>
</feature>
<evidence type="ECO:0000313" key="9">
    <source>
        <dbReference type="EMBL" id="OGI66406.1"/>
    </source>
</evidence>
<dbReference type="SMART" id="SM00387">
    <property type="entry name" value="HATPase_c"/>
    <property type="match status" value="1"/>
</dbReference>
<evidence type="ECO:0000313" key="10">
    <source>
        <dbReference type="Proteomes" id="UP000179076"/>
    </source>
</evidence>
<dbReference type="PROSITE" id="PS50109">
    <property type="entry name" value="HIS_KIN"/>
    <property type="match status" value="1"/>
</dbReference>
<dbReference type="FunFam" id="3.30.565.10:FF:000006">
    <property type="entry name" value="Sensor histidine kinase WalK"/>
    <property type="match status" value="1"/>
</dbReference>
<dbReference type="PANTHER" id="PTHR43547:SF2">
    <property type="entry name" value="HYBRID SIGNAL TRANSDUCTION HISTIDINE KINASE C"/>
    <property type="match status" value="1"/>
</dbReference>
<dbReference type="Gene3D" id="1.10.287.130">
    <property type="match status" value="1"/>
</dbReference>
<dbReference type="GO" id="GO:0000155">
    <property type="term" value="F:phosphorelay sensor kinase activity"/>
    <property type="evidence" value="ECO:0007669"/>
    <property type="project" value="InterPro"/>
</dbReference>
<dbReference type="Gene3D" id="6.10.250.690">
    <property type="match status" value="1"/>
</dbReference>
<dbReference type="Pfam" id="PF00072">
    <property type="entry name" value="Response_reg"/>
    <property type="match status" value="1"/>
</dbReference>
<proteinExistence type="predicted"/>
<dbReference type="InterPro" id="IPR011006">
    <property type="entry name" value="CheY-like_superfamily"/>
</dbReference>
<dbReference type="SUPFAM" id="SSF47384">
    <property type="entry name" value="Homodimeric domain of signal transducing histidine kinase"/>
    <property type="match status" value="1"/>
</dbReference>
<dbReference type="EC" id="2.7.13.3" evidence="2"/>